<dbReference type="Proteomes" id="UP000821853">
    <property type="component" value="Unassembled WGS sequence"/>
</dbReference>
<gene>
    <name evidence="1" type="ORF">HPB48_022435</name>
</gene>
<dbReference type="AlphaFoldDB" id="A0A9J6GSN1"/>
<dbReference type="VEuPathDB" id="VectorBase:HLOH_058727"/>
<evidence type="ECO:0000313" key="2">
    <source>
        <dbReference type="Proteomes" id="UP000821853"/>
    </source>
</evidence>
<organism evidence="1 2">
    <name type="scientific">Haemaphysalis longicornis</name>
    <name type="common">Bush tick</name>
    <dbReference type="NCBI Taxonomy" id="44386"/>
    <lineage>
        <taxon>Eukaryota</taxon>
        <taxon>Metazoa</taxon>
        <taxon>Ecdysozoa</taxon>
        <taxon>Arthropoda</taxon>
        <taxon>Chelicerata</taxon>
        <taxon>Arachnida</taxon>
        <taxon>Acari</taxon>
        <taxon>Parasitiformes</taxon>
        <taxon>Ixodida</taxon>
        <taxon>Ixodoidea</taxon>
        <taxon>Ixodidae</taxon>
        <taxon>Haemaphysalinae</taxon>
        <taxon>Haemaphysalis</taxon>
    </lineage>
</organism>
<name>A0A9J6GSN1_HAELO</name>
<proteinExistence type="predicted"/>
<sequence>MHPQHNAGRRAPRAKALHSIYGSNADTLYTDAADYPAINAKVAAVAAWRSETTTSATTRFWNSTEAE</sequence>
<accession>A0A9J6GSN1</accession>
<protein>
    <submittedName>
        <fullName evidence="1">Uncharacterized protein</fullName>
    </submittedName>
</protein>
<keyword evidence="2" id="KW-1185">Reference proteome</keyword>
<reference evidence="1 2" key="1">
    <citation type="journal article" date="2020" name="Cell">
        <title>Large-Scale Comparative Analyses of Tick Genomes Elucidate Their Genetic Diversity and Vector Capacities.</title>
        <authorList>
            <consortium name="Tick Genome and Microbiome Consortium (TIGMIC)"/>
            <person name="Jia N."/>
            <person name="Wang J."/>
            <person name="Shi W."/>
            <person name="Du L."/>
            <person name="Sun Y."/>
            <person name="Zhan W."/>
            <person name="Jiang J.F."/>
            <person name="Wang Q."/>
            <person name="Zhang B."/>
            <person name="Ji P."/>
            <person name="Bell-Sakyi L."/>
            <person name="Cui X.M."/>
            <person name="Yuan T.T."/>
            <person name="Jiang B.G."/>
            <person name="Yang W.F."/>
            <person name="Lam T.T."/>
            <person name="Chang Q.C."/>
            <person name="Ding S.J."/>
            <person name="Wang X.J."/>
            <person name="Zhu J.G."/>
            <person name="Ruan X.D."/>
            <person name="Zhao L."/>
            <person name="Wei J.T."/>
            <person name="Ye R.Z."/>
            <person name="Que T.C."/>
            <person name="Du C.H."/>
            <person name="Zhou Y.H."/>
            <person name="Cheng J.X."/>
            <person name="Dai P.F."/>
            <person name="Guo W.B."/>
            <person name="Han X.H."/>
            <person name="Huang E.J."/>
            <person name="Li L.F."/>
            <person name="Wei W."/>
            <person name="Gao Y.C."/>
            <person name="Liu J.Z."/>
            <person name="Shao H.Z."/>
            <person name="Wang X."/>
            <person name="Wang C.C."/>
            <person name="Yang T.C."/>
            <person name="Huo Q.B."/>
            <person name="Li W."/>
            <person name="Chen H.Y."/>
            <person name="Chen S.E."/>
            <person name="Zhou L.G."/>
            <person name="Ni X.B."/>
            <person name="Tian J.H."/>
            <person name="Sheng Y."/>
            <person name="Liu T."/>
            <person name="Pan Y.S."/>
            <person name="Xia L.Y."/>
            <person name="Li J."/>
            <person name="Zhao F."/>
            <person name="Cao W.C."/>
        </authorList>
    </citation>
    <scope>NUCLEOTIDE SEQUENCE [LARGE SCALE GENOMIC DNA]</scope>
    <source>
        <strain evidence="1">HaeL-2018</strain>
    </source>
</reference>
<evidence type="ECO:0000313" key="1">
    <source>
        <dbReference type="EMBL" id="KAH9378450.1"/>
    </source>
</evidence>
<comment type="caution">
    <text evidence="1">The sequence shown here is derived from an EMBL/GenBank/DDBJ whole genome shotgun (WGS) entry which is preliminary data.</text>
</comment>
<dbReference type="EMBL" id="JABSTR010000008">
    <property type="protein sequence ID" value="KAH9378450.1"/>
    <property type="molecule type" value="Genomic_DNA"/>
</dbReference>